<dbReference type="EMBL" id="JAKKUT010000002">
    <property type="protein sequence ID" value="MDG2991688.1"/>
    <property type="molecule type" value="Genomic_DNA"/>
</dbReference>
<keyword evidence="1" id="KW-0378">Hydrolase</keyword>
<dbReference type="GO" id="GO:0008233">
    <property type="term" value="F:peptidase activity"/>
    <property type="evidence" value="ECO:0007669"/>
    <property type="project" value="UniProtKB-KW"/>
</dbReference>
<protein>
    <submittedName>
        <fullName evidence="1">Serine protease</fullName>
    </submittedName>
</protein>
<dbReference type="RefSeq" id="WP_277867550.1">
    <property type="nucleotide sequence ID" value="NZ_JAKKUT010000002.1"/>
</dbReference>
<keyword evidence="1" id="KW-0645">Protease</keyword>
<comment type="caution">
    <text evidence="1">The sequence shown here is derived from an EMBL/GenBank/DDBJ whole genome shotgun (WGS) entry which is preliminary data.</text>
</comment>
<organism evidence="1 2">
    <name type="scientific">Candidatus Synechococcus calcipolaris G9</name>
    <dbReference type="NCBI Taxonomy" id="1497997"/>
    <lineage>
        <taxon>Bacteria</taxon>
        <taxon>Bacillati</taxon>
        <taxon>Cyanobacteriota</taxon>
        <taxon>Cyanophyceae</taxon>
        <taxon>Synechococcales</taxon>
        <taxon>Synechococcaceae</taxon>
        <taxon>Synechococcus</taxon>
    </lineage>
</organism>
<accession>A0ABT6F1I8</accession>
<sequence>MAIIQSKKEIVCDPVNECAEKIGKQYLPCVRPIYGSTITGVPQLIGTCFLMRWKNTSFLVTAAHVIDENESSTLYVGVRDTLVEIVGDFHATNKPMAQRSNDRYDFAFLKVTKQFHATLGDVSYIECNAISQKQVDSHGRVYMAMGYPASQNKKVNVVEKSLKPKIWKYWSTAASMTNLAQELDVSGSDHVFITYNHKQSRNFEGSIINSIKPHGASGGVLIDLGMLGLKNLAPDFECAGLVAGVLIEEHKNHNAIVAVKIGPVLDAMEKHAL</sequence>
<dbReference type="Proteomes" id="UP001154265">
    <property type="component" value="Unassembled WGS sequence"/>
</dbReference>
<dbReference type="Pfam" id="PF13365">
    <property type="entry name" value="Trypsin_2"/>
    <property type="match status" value="1"/>
</dbReference>
<evidence type="ECO:0000313" key="2">
    <source>
        <dbReference type="Proteomes" id="UP001154265"/>
    </source>
</evidence>
<gene>
    <name evidence="1" type="ORF">L3556_12200</name>
</gene>
<evidence type="ECO:0000313" key="1">
    <source>
        <dbReference type="EMBL" id="MDG2991688.1"/>
    </source>
</evidence>
<name>A0ABT6F1I8_9SYNE</name>
<reference evidence="1" key="2">
    <citation type="submission" date="2022-01" db="EMBL/GenBank/DDBJ databases">
        <authorList>
            <person name="Zivanovic Y."/>
            <person name="Moreira D."/>
            <person name="Lopez-Garcia P."/>
        </authorList>
    </citation>
    <scope>NUCLEOTIDE SEQUENCE</scope>
    <source>
        <strain evidence="1">G9</strain>
    </source>
</reference>
<dbReference type="SUPFAM" id="SSF50494">
    <property type="entry name" value="Trypsin-like serine proteases"/>
    <property type="match status" value="1"/>
</dbReference>
<proteinExistence type="predicted"/>
<reference evidence="1" key="1">
    <citation type="journal article" date="2022" name="Genome Biol. Evol.">
        <title>A New Gene Family Diagnostic for Intracellular Biomineralization of Amorphous Ca Carbonates by Cyanobacteria.</title>
        <authorList>
            <person name="Benzerara K."/>
            <person name="Duprat E."/>
            <person name="Bitard-Feildel T."/>
            <person name="Caumes G."/>
            <person name="Cassier-Chauvat C."/>
            <person name="Chauvat F."/>
            <person name="Dezi M."/>
            <person name="Diop S.I."/>
            <person name="Gaschignard G."/>
            <person name="Gorgen S."/>
            <person name="Gugger M."/>
            <person name="Lopez-Garcia P."/>
            <person name="Millet M."/>
            <person name="Skouri-Panet F."/>
            <person name="Moreira D."/>
            <person name="Callebaut I."/>
        </authorList>
    </citation>
    <scope>NUCLEOTIDE SEQUENCE</scope>
    <source>
        <strain evidence="1">G9</strain>
    </source>
</reference>
<dbReference type="GO" id="GO:0006508">
    <property type="term" value="P:proteolysis"/>
    <property type="evidence" value="ECO:0007669"/>
    <property type="project" value="UniProtKB-KW"/>
</dbReference>
<keyword evidence="2" id="KW-1185">Reference proteome</keyword>
<dbReference type="InterPro" id="IPR009003">
    <property type="entry name" value="Peptidase_S1_PA"/>
</dbReference>